<dbReference type="SUPFAM" id="SSF143990">
    <property type="entry name" value="YbiA-like"/>
    <property type="match status" value="1"/>
</dbReference>
<dbReference type="Proteomes" id="UP000236413">
    <property type="component" value="Unassembled WGS sequence"/>
</dbReference>
<comment type="catalytic activity">
    <reaction evidence="2">
        <text>2,5-diamino-6-hydroxy-4-(5-phosphoribosylamino)-pyrimidine + H2O = 2,5,6-triamino-4-hydroxypyrimidine + D-ribose 5-phosphate</text>
        <dbReference type="Rhea" id="RHEA:23436"/>
        <dbReference type="ChEBI" id="CHEBI:15377"/>
        <dbReference type="ChEBI" id="CHEBI:58614"/>
        <dbReference type="ChEBI" id="CHEBI:78346"/>
        <dbReference type="ChEBI" id="CHEBI:137796"/>
    </reaction>
</comment>
<evidence type="ECO:0000313" key="4">
    <source>
        <dbReference type="EMBL" id="PWN58125.1"/>
    </source>
</evidence>
<evidence type="ECO:0000256" key="2">
    <source>
        <dbReference type="ARBA" id="ARBA00000751"/>
    </source>
</evidence>
<evidence type="ECO:0000313" key="5">
    <source>
        <dbReference type="Proteomes" id="UP000236413"/>
    </source>
</evidence>
<sequence>MNPSIREYNTKEILSFAKTENKFGGLSNMAPGYSLFINEVNIQSSEILYQACKFPLFPLIQNEIIETKNPMDAKAVSRKYQKYSRQDWDSVKFKVMKWCLEVKLIQNFDTFSKLLLSTGDKTIVEFSKKDDIWGAKPINPNLLQGQNALGRLLMQLREKIKSSALTKESIILEPEIKAFLLFDNPIKEVHNDNYFIKDLDDIYAH</sequence>
<comment type="caution">
    <text evidence="4">The sequence shown here is derived from an EMBL/GenBank/DDBJ whole genome shotgun (WGS) entry which is preliminary data.</text>
</comment>
<dbReference type="Gene3D" id="1.10.357.40">
    <property type="entry name" value="YbiA-like"/>
    <property type="match status" value="1"/>
</dbReference>
<evidence type="ECO:0000256" key="1">
    <source>
        <dbReference type="ARBA" id="ARBA00000022"/>
    </source>
</evidence>
<accession>A0A316W9V8</accession>
<name>A0A316W9V8_9FLAO</name>
<dbReference type="NCBIfam" id="TIGR02464">
    <property type="entry name" value="ribofla_fusion"/>
    <property type="match status" value="1"/>
</dbReference>
<dbReference type="InterPro" id="IPR012816">
    <property type="entry name" value="NADAR"/>
</dbReference>
<reference evidence="4 5" key="1">
    <citation type="submission" date="2018-04" db="EMBL/GenBank/DDBJ databases">
        <title>Chryseobacterium oncorhynchi 701B-08T from rainbow trout, and Chryseobacterium viscerum 687B-08T from diseased fish.</title>
        <authorList>
            <person name="Jeong J.-J."/>
            <person name="Lee Y.J."/>
            <person name="Pathiraja D."/>
            <person name="Park B."/>
            <person name="Choi I.-G."/>
            <person name="Kim K.D."/>
        </authorList>
    </citation>
    <scope>NUCLEOTIDE SEQUENCE [LARGE SCALE GENOMIC DNA]</scope>
    <source>
        <strain evidence="4 5">687B-08</strain>
    </source>
</reference>
<evidence type="ECO:0000259" key="3">
    <source>
        <dbReference type="Pfam" id="PF08719"/>
    </source>
</evidence>
<organism evidence="4 5">
    <name type="scientific">Chryseobacterium viscerum</name>
    <dbReference type="NCBI Taxonomy" id="1037377"/>
    <lineage>
        <taxon>Bacteria</taxon>
        <taxon>Pseudomonadati</taxon>
        <taxon>Bacteroidota</taxon>
        <taxon>Flavobacteriia</taxon>
        <taxon>Flavobacteriales</taxon>
        <taxon>Weeksellaceae</taxon>
        <taxon>Chryseobacterium group</taxon>
        <taxon>Chryseobacterium</taxon>
    </lineage>
</organism>
<dbReference type="RefSeq" id="WP_103231196.1">
    <property type="nucleotide sequence ID" value="NZ_PPEG02000013.1"/>
</dbReference>
<proteinExistence type="predicted"/>
<comment type="catalytic activity">
    <reaction evidence="1">
        <text>5-amino-6-(5-phospho-D-ribosylamino)uracil + H2O = 5,6-diaminouracil + D-ribose 5-phosphate</text>
        <dbReference type="Rhea" id="RHEA:55020"/>
        <dbReference type="ChEBI" id="CHEBI:15377"/>
        <dbReference type="ChEBI" id="CHEBI:46252"/>
        <dbReference type="ChEBI" id="CHEBI:58453"/>
        <dbReference type="ChEBI" id="CHEBI:78346"/>
    </reaction>
</comment>
<dbReference type="Pfam" id="PF08719">
    <property type="entry name" value="NADAR"/>
    <property type="match status" value="1"/>
</dbReference>
<dbReference type="EMBL" id="PPEG02000013">
    <property type="protein sequence ID" value="PWN58125.1"/>
    <property type="molecule type" value="Genomic_DNA"/>
</dbReference>
<dbReference type="InterPro" id="IPR037238">
    <property type="entry name" value="YbiA-like_sf"/>
</dbReference>
<dbReference type="AlphaFoldDB" id="A0A316W9V8"/>
<feature type="domain" description="NADAR" evidence="3">
    <location>
        <begin position="16"/>
        <end position="161"/>
    </location>
</feature>
<dbReference type="CDD" id="cd15457">
    <property type="entry name" value="NADAR"/>
    <property type="match status" value="1"/>
</dbReference>
<gene>
    <name evidence="4" type="ORF">C1634_024435</name>
</gene>
<protein>
    <submittedName>
        <fullName evidence="4">DUF1768 domain-containing protein</fullName>
    </submittedName>
</protein>